<dbReference type="InterPro" id="IPR009100">
    <property type="entry name" value="AcylCoA_DH/oxidase_NM_dom_sf"/>
</dbReference>
<reference evidence="9" key="1">
    <citation type="submission" date="2021-12" db="EMBL/GenBank/DDBJ databases">
        <title>Discovery of the Pendulisporaceae a myxobacterial family with distinct sporulation behavior and unique specialized metabolism.</title>
        <authorList>
            <person name="Garcia R."/>
            <person name="Popoff A."/>
            <person name="Bader C.D."/>
            <person name="Loehr J."/>
            <person name="Walesch S."/>
            <person name="Walt C."/>
            <person name="Boldt J."/>
            <person name="Bunk B."/>
            <person name="Haeckl F.J.F.P.J."/>
            <person name="Gunesch A.P."/>
            <person name="Birkelbach J."/>
            <person name="Nuebel U."/>
            <person name="Pietschmann T."/>
            <person name="Bach T."/>
            <person name="Mueller R."/>
        </authorList>
    </citation>
    <scope>NUCLEOTIDE SEQUENCE</scope>
    <source>
        <strain evidence="9">MSr11367</strain>
    </source>
</reference>
<keyword evidence="3 5" id="KW-0285">Flavoprotein</keyword>
<dbReference type="InterPro" id="IPR013786">
    <property type="entry name" value="AcylCoA_DH/ox_N"/>
</dbReference>
<name>A0ABZ2LDZ9_9BACT</name>
<evidence type="ECO:0000256" key="5">
    <source>
        <dbReference type="RuleBase" id="RU362125"/>
    </source>
</evidence>
<evidence type="ECO:0000313" key="10">
    <source>
        <dbReference type="Proteomes" id="UP001374803"/>
    </source>
</evidence>
<dbReference type="Pfam" id="PF02770">
    <property type="entry name" value="Acyl-CoA_dh_M"/>
    <property type="match status" value="1"/>
</dbReference>
<dbReference type="PANTHER" id="PTHR43884:SF12">
    <property type="entry name" value="ISOVALERYL-COA DEHYDROGENASE, MITOCHONDRIAL-RELATED"/>
    <property type="match status" value="1"/>
</dbReference>
<comment type="similarity">
    <text evidence="2 5">Belongs to the acyl-CoA dehydrogenase family.</text>
</comment>
<accession>A0ABZ2LDZ9</accession>
<dbReference type="PROSITE" id="PS00073">
    <property type="entry name" value="ACYL_COA_DH_2"/>
    <property type="match status" value="1"/>
</dbReference>
<keyword evidence="10" id="KW-1185">Reference proteome</keyword>
<dbReference type="PANTHER" id="PTHR43884">
    <property type="entry name" value="ACYL-COA DEHYDROGENASE"/>
    <property type="match status" value="1"/>
</dbReference>
<evidence type="ECO:0000256" key="1">
    <source>
        <dbReference type="ARBA" id="ARBA00001974"/>
    </source>
</evidence>
<dbReference type="RefSeq" id="WP_394837466.1">
    <property type="nucleotide sequence ID" value="NZ_CP089929.1"/>
</dbReference>
<sequence>MIDFELSEEQRALIDTARRFARERIIPIVPECDREARFPRHIFEEAWKIGLVNPTLPGEYGGQGLSDVDSSFITEELAYACTGIQTSMTANTLGLTPIRLGGTEEQKKKYLGWLSSEPVMCSYATTEPAAGSDVAGIQTRAVKDSGGGYVLNGTKCWITNASLASFYTIFATENPELRHKGIGAFIVHRDAVGLKVGKHEDKMGQRASDTCQVMLDDVHVPASQVLAPPGHGFKLAMETFNQTRPDIGAIAVGLMRRCLDESVAYAKERKTFGVPIGQHQLVQAMIAEMAIRIEATSLLVRKAAWNLDKGIRNPIVSSYAKAFGADAAMQSALDAVQIFGGNGYVKEYPVEKLMRDAKVLQIYEGTSQIQRIIIARHALGTG</sequence>
<keyword evidence="4 5" id="KW-0274">FAD</keyword>
<dbReference type="Gene3D" id="2.40.110.10">
    <property type="entry name" value="Butyryl-CoA Dehydrogenase, subunit A, domain 2"/>
    <property type="match status" value="1"/>
</dbReference>
<dbReference type="Gene3D" id="1.20.140.10">
    <property type="entry name" value="Butyryl-CoA Dehydrogenase, subunit A, domain 3"/>
    <property type="match status" value="1"/>
</dbReference>
<dbReference type="InterPro" id="IPR037069">
    <property type="entry name" value="AcylCoA_DH/ox_N_sf"/>
</dbReference>
<dbReference type="InterPro" id="IPR046373">
    <property type="entry name" value="Acyl-CoA_Oxase/DH_mid-dom_sf"/>
</dbReference>
<proteinExistence type="inferred from homology"/>
<feature type="domain" description="Acyl-CoA dehydrogenase/oxidase C-terminal" evidence="6">
    <location>
        <begin position="230"/>
        <end position="378"/>
    </location>
</feature>
<dbReference type="InterPro" id="IPR009075">
    <property type="entry name" value="AcylCo_DH/oxidase_C"/>
</dbReference>
<feature type="domain" description="Acyl-CoA dehydrogenase/oxidase N-terminal" evidence="8">
    <location>
        <begin position="7"/>
        <end position="114"/>
    </location>
</feature>
<dbReference type="PIRSF" id="PIRSF016578">
    <property type="entry name" value="HsaA"/>
    <property type="match status" value="1"/>
</dbReference>
<evidence type="ECO:0000313" key="9">
    <source>
        <dbReference type="EMBL" id="WXB07799.1"/>
    </source>
</evidence>
<dbReference type="InterPro" id="IPR006091">
    <property type="entry name" value="Acyl-CoA_Oxase/DH_mid-dom"/>
</dbReference>
<dbReference type="Gene3D" id="1.10.540.10">
    <property type="entry name" value="Acyl-CoA dehydrogenase/oxidase, N-terminal domain"/>
    <property type="match status" value="1"/>
</dbReference>
<dbReference type="Pfam" id="PF00441">
    <property type="entry name" value="Acyl-CoA_dh_1"/>
    <property type="match status" value="1"/>
</dbReference>
<organism evidence="9 10">
    <name type="scientific">Pendulispora rubella</name>
    <dbReference type="NCBI Taxonomy" id="2741070"/>
    <lineage>
        <taxon>Bacteria</taxon>
        <taxon>Pseudomonadati</taxon>
        <taxon>Myxococcota</taxon>
        <taxon>Myxococcia</taxon>
        <taxon>Myxococcales</taxon>
        <taxon>Sorangiineae</taxon>
        <taxon>Pendulisporaceae</taxon>
        <taxon>Pendulispora</taxon>
    </lineage>
</organism>
<dbReference type="InterPro" id="IPR036250">
    <property type="entry name" value="AcylCo_DH-like_C"/>
</dbReference>
<feature type="domain" description="Acyl-CoA oxidase/dehydrogenase middle" evidence="7">
    <location>
        <begin position="123"/>
        <end position="218"/>
    </location>
</feature>
<dbReference type="EMBL" id="CP089983">
    <property type="protein sequence ID" value="WXB07799.1"/>
    <property type="molecule type" value="Genomic_DNA"/>
</dbReference>
<gene>
    <name evidence="9" type="ORF">LVJ94_11210</name>
</gene>
<evidence type="ECO:0000259" key="7">
    <source>
        <dbReference type="Pfam" id="PF02770"/>
    </source>
</evidence>
<dbReference type="Proteomes" id="UP001374803">
    <property type="component" value="Chromosome"/>
</dbReference>
<dbReference type="Pfam" id="PF02771">
    <property type="entry name" value="Acyl-CoA_dh_N"/>
    <property type="match status" value="1"/>
</dbReference>
<evidence type="ECO:0000256" key="2">
    <source>
        <dbReference type="ARBA" id="ARBA00009347"/>
    </source>
</evidence>
<dbReference type="SUPFAM" id="SSF47203">
    <property type="entry name" value="Acyl-CoA dehydrogenase C-terminal domain-like"/>
    <property type="match status" value="1"/>
</dbReference>
<evidence type="ECO:0000259" key="8">
    <source>
        <dbReference type="Pfam" id="PF02771"/>
    </source>
</evidence>
<evidence type="ECO:0000256" key="4">
    <source>
        <dbReference type="ARBA" id="ARBA00022827"/>
    </source>
</evidence>
<dbReference type="InterPro" id="IPR006089">
    <property type="entry name" value="Acyl-CoA_DH_CS"/>
</dbReference>
<evidence type="ECO:0000256" key="3">
    <source>
        <dbReference type="ARBA" id="ARBA00022630"/>
    </source>
</evidence>
<comment type="cofactor">
    <cofactor evidence="1 5">
        <name>FAD</name>
        <dbReference type="ChEBI" id="CHEBI:57692"/>
    </cofactor>
</comment>
<evidence type="ECO:0000259" key="6">
    <source>
        <dbReference type="Pfam" id="PF00441"/>
    </source>
</evidence>
<keyword evidence="5" id="KW-0560">Oxidoreductase</keyword>
<dbReference type="SUPFAM" id="SSF56645">
    <property type="entry name" value="Acyl-CoA dehydrogenase NM domain-like"/>
    <property type="match status" value="1"/>
</dbReference>
<protein>
    <submittedName>
        <fullName evidence="9">Acyl-CoA dehydrogenase family protein</fullName>
    </submittedName>
</protein>